<sequence length="124" mass="13810">MKRLSVFMLAVLGFGTATFAGSPVSSSKCVYTLNDESTLNGIANFLKTDAEQKETLKYVFSEGERRMERATAKGATEEEASTKAIFFNLGNARAILSEAQYKKFVSIVNLTIYNEKERELFAEK</sequence>
<dbReference type="Proteomes" id="UP000184509">
    <property type="component" value="Unassembled WGS sequence"/>
</dbReference>
<dbReference type="RefSeq" id="WP_073398481.1">
    <property type="nucleotide sequence ID" value="NZ_FQTV01000001.1"/>
</dbReference>
<evidence type="ECO:0000313" key="3">
    <source>
        <dbReference type="Proteomes" id="UP000184509"/>
    </source>
</evidence>
<feature type="chain" id="PRO_5012160378" description="DUF3347 domain-containing protein" evidence="1">
    <location>
        <begin position="21"/>
        <end position="124"/>
    </location>
</feature>
<gene>
    <name evidence="2" type="ORF">SAMN05444405_10132</name>
</gene>
<proteinExistence type="predicted"/>
<protein>
    <recommendedName>
        <fullName evidence="4">DUF3347 domain-containing protein</fullName>
    </recommendedName>
</protein>
<accession>A0A1M4S9E0</accession>
<organism evidence="2 3">
    <name type="scientific">Bacteroides luti</name>
    <dbReference type="NCBI Taxonomy" id="1297750"/>
    <lineage>
        <taxon>Bacteria</taxon>
        <taxon>Pseudomonadati</taxon>
        <taxon>Bacteroidota</taxon>
        <taxon>Bacteroidia</taxon>
        <taxon>Bacteroidales</taxon>
        <taxon>Bacteroidaceae</taxon>
        <taxon>Bacteroides</taxon>
    </lineage>
</organism>
<evidence type="ECO:0008006" key="4">
    <source>
        <dbReference type="Google" id="ProtNLM"/>
    </source>
</evidence>
<name>A0A1M4S9E0_9BACE</name>
<dbReference type="AlphaFoldDB" id="A0A1M4S9E0"/>
<keyword evidence="1" id="KW-0732">Signal</keyword>
<evidence type="ECO:0000313" key="2">
    <source>
        <dbReference type="EMBL" id="SHE28824.1"/>
    </source>
</evidence>
<dbReference type="EMBL" id="FQTV01000001">
    <property type="protein sequence ID" value="SHE28824.1"/>
    <property type="molecule type" value="Genomic_DNA"/>
</dbReference>
<reference evidence="2 3" key="1">
    <citation type="submission" date="2016-11" db="EMBL/GenBank/DDBJ databases">
        <authorList>
            <person name="Jaros S."/>
            <person name="Januszkiewicz K."/>
            <person name="Wedrychowicz H."/>
        </authorList>
    </citation>
    <scope>NUCLEOTIDE SEQUENCE [LARGE SCALE GENOMIC DNA]</scope>
    <source>
        <strain evidence="2 3">DSM 26991</strain>
    </source>
</reference>
<keyword evidence="3" id="KW-1185">Reference proteome</keyword>
<evidence type="ECO:0000256" key="1">
    <source>
        <dbReference type="SAM" id="SignalP"/>
    </source>
</evidence>
<feature type="signal peptide" evidence="1">
    <location>
        <begin position="1"/>
        <end position="20"/>
    </location>
</feature>
<dbReference type="OrthoDB" id="997873at2"/>